<dbReference type="PANTHER" id="PTHR24185:SF1">
    <property type="entry name" value="CALCIUM-INDEPENDENT PHOSPHOLIPASE A2-GAMMA"/>
    <property type="match status" value="1"/>
</dbReference>
<keyword evidence="3 4" id="KW-0443">Lipid metabolism</keyword>
<organism evidence="6 7">
    <name type="scientific">Colletotrichum siamense</name>
    <name type="common">Anthracnose fungus</name>
    <dbReference type="NCBI Taxonomy" id="690259"/>
    <lineage>
        <taxon>Eukaryota</taxon>
        <taxon>Fungi</taxon>
        <taxon>Dikarya</taxon>
        <taxon>Ascomycota</taxon>
        <taxon>Pezizomycotina</taxon>
        <taxon>Sordariomycetes</taxon>
        <taxon>Hypocreomycetidae</taxon>
        <taxon>Glomerellales</taxon>
        <taxon>Glomerellaceae</taxon>
        <taxon>Colletotrichum</taxon>
        <taxon>Colletotrichum gloeosporioides species complex</taxon>
    </lineage>
</organism>
<dbReference type="PROSITE" id="PS51635">
    <property type="entry name" value="PNPLA"/>
    <property type="match status" value="1"/>
</dbReference>
<evidence type="ECO:0000256" key="4">
    <source>
        <dbReference type="PROSITE-ProRule" id="PRU01161"/>
    </source>
</evidence>
<dbReference type="AlphaFoldDB" id="A0A9P5EUV4"/>
<dbReference type="Gene3D" id="3.40.1090.10">
    <property type="entry name" value="Cytosolic phospholipase A2 catalytic domain"/>
    <property type="match status" value="1"/>
</dbReference>
<feature type="active site" description="Proton acceptor" evidence="4">
    <location>
        <position position="453"/>
    </location>
</feature>
<dbReference type="Pfam" id="PF01734">
    <property type="entry name" value="Patatin"/>
    <property type="match status" value="1"/>
</dbReference>
<feature type="domain" description="PNPLA" evidence="5">
    <location>
        <begin position="235"/>
        <end position="466"/>
    </location>
</feature>
<dbReference type="InterPro" id="IPR002641">
    <property type="entry name" value="PNPLA_dom"/>
</dbReference>
<evidence type="ECO:0000313" key="6">
    <source>
        <dbReference type="EMBL" id="KAF4859893.1"/>
    </source>
</evidence>
<accession>A0A9P5EUV4</accession>
<evidence type="ECO:0000256" key="2">
    <source>
        <dbReference type="ARBA" id="ARBA00022963"/>
    </source>
</evidence>
<dbReference type="GO" id="GO:0019369">
    <property type="term" value="P:arachidonate metabolic process"/>
    <property type="evidence" value="ECO:0007669"/>
    <property type="project" value="TreeGrafter"/>
</dbReference>
<feature type="active site" description="Nucleophile" evidence="4">
    <location>
        <position position="281"/>
    </location>
</feature>
<dbReference type="Proteomes" id="UP000711996">
    <property type="component" value="Unassembled WGS sequence"/>
</dbReference>
<name>A0A9P5EUV4_COLSI</name>
<feature type="short sequence motif" description="DGA/G" evidence="4">
    <location>
        <begin position="453"/>
        <end position="455"/>
    </location>
</feature>
<dbReference type="EMBL" id="QPMT01000015">
    <property type="protein sequence ID" value="KAF4859893.1"/>
    <property type="molecule type" value="Genomic_DNA"/>
</dbReference>
<dbReference type="GO" id="GO:0016020">
    <property type="term" value="C:membrane"/>
    <property type="evidence" value="ECO:0007669"/>
    <property type="project" value="TreeGrafter"/>
</dbReference>
<evidence type="ECO:0000256" key="1">
    <source>
        <dbReference type="ARBA" id="ARBA00022801"/>
    </source>
</evidence>
<keyword evidence="7" id="KW-1185">Reference proteome</keyword>
<sequence length="646" mass="71227">MEGNHDQEWKKYPAFPLTDAATAENGDYVIHSDSTADIEAVDAEVQSKVWFRSPRLNANTIKRINRIQLHTKSSDQGVCFDKQAGTWTWFEIAIMADERAEIPRIKDGIKLTWESHLNVQAEKVPEERTGREFRTGENIFGALEEGNILAVRICAQYREWALHAKEGYLAIRLGDPSDHTPVSFETVVSHTQNIQQAIIDLNEVLYPGMEHSPLPPDAFNASRINTDETHQLRILVIDGGGVRGLAALVILDKIMSKAYGDNYEERNIKPCNVFNMICGTSTGGLIAIMLGRMEMKVSDCIKEYKNFMDHVFPRGVLENETLNAIPGVGWLVSGLREVRDGVHTLFKGEKWASDELEKSIQTVMKKYMKYKEKTAGEVLLKDDGSNPKACKVFVTATKQTGSNSSAPAILRSYVHPLGKTPLDSVKLWEAARATSAAPSYFKPITVGGITLMDGGLQANNPLGWAWKEVSMAFGLGSTVSCFLSIGTGATSAKEFPTIGFSLLQIRKLAKLKDAFLDALAALTTNTEITNVLFGSLINSFCPKNETKKYWRFNVGDGWVDLVQKDGVWVEGSDSEAKGVDIDMDDSGKKKQLEDDAIKYMDAKGPIQLQKLEDCAAALKDDSPMSLPTVAASIAPLPTPPPDKTFI</sequence>
<keyword evidence="1 4" id="KW-0378">Hydrolase</keyword>
<comment type="caution">
    <text evidence="6">The sequence shown here is derived from an EMBL/GenBank/DDBJ whole genome shotgun (WGS) entry which is preliminary data.</text>
</comment>
<feature type="short sequence motif" description="GXGXXG" evidence="4">
    <location>
        <begin position="239"/>
        <end position="244"/>
    </location>
</feature>
<proteinExistence type="predicted"/>
<keyword evidence="2 4" id="KW-0442">Lipid degradation</keyword>
<evidence type="ECO:0000313" key="7">
    <source>
        <dbReference type="Proteomes" id="UP000711996"/>
    </source>
</evidence>
<gene>
    <name evidence="6" type="primary">Pnpla8-2</name>
    <name evidence="6" type="ORF">CGCSCA2_v005971</name>
</gene>
<dbReference type="GO" id="GO:0046486">
    <property type="term" value="P:glycerolipid metabolic process"/>
    <property type="evidence" value="ECO:0007669"/>
    <property type="project" value="UniProtKB-ARBA"/>
</dbReference>
<evidence type="ECO:0000256" key="3">
    <source>
        <dbReference type="ARBA" id="ARBA00023098"/>
    </source>
</evidence>
<dbReference type="InterPro" id="IPR016035">
    <property type="entry name" value="Acyl_Trfase/lysoPLipase"/>
</dbReference>
<reference evidence="6" key="1">
    <citation type="submission" date="2019-06" db="EMBL/GenBank/DDBJ databases">
        <authorList>
            <person name="Gan P."/>
            <person name="Shirasu K."/>
        </authorList>
    </citation>
    <scope>NUCLEOTIDE SEQUENCE [LARGE SCALE GENOMIC DNA]</scope>
    <source>
        <strain evidence="6">CAD2</strain>
    </source>
</reference>
<dbReference type="SUPFAM" id="SSF52151">
    <property type="entry name" value="FabD/lysophospholipase-like"/>
    <property type="match status" value="1"/>
</dbReference>
<dbReference type="GO" id="GO:0016042">
    <property type="term" value="P:lipid catabolic process"/>
    <property type="evidence" value="ECO:0007669"/>
    <property type="project" value="UniProtKB-UniRule"/>
</dbReference>
<protein>
    <submittedName>
        <fullName evidence="6">Calcium-independent phospholipase A2-gamma</fullName>
    </submittedName>
</protein>
<dbReference type="OrthoDB" id="1658288at2759"/>
<dbReference type="GO" id="GO:0047499">
    <property type="term" value="F:calcium-independent phospholipase A2 activity"/>
    <property type="evidence" value="ECO:0007669"/>
    <property type="project" value="TreeGrafter"/>
</dbReference>
<feature type="short sequence motif" description="GXSXG" evidence="4">
    <location>
        <begin position="279"/>
        <end position="283"/>
    </location>
</feature>
<dbReference type="PANTHER" id="PTHR24185">
    <property type="entry name" value="CALCIUM-INDEPENDENT PHOSPHOLIPASE A2-GAMMA"/>
    <property type="match status" value="1"/>
</dbReference>
<evidence type="ECO:0000259" key="5">
    <source>
        <dbReference type="PROSITE" id="PS51635"/>
    </source>
</evidence>